<keyword evidence="6" id="KW-1185">Reference proteome</keyword>
<reference evidence="5" key="1">
    <citation type="submission" date="2022-03" db="EMBL/GenBank/DDBJ databases">
        <authorList>
            <person name="Alioto T."/>
            <person name="Alioto T."/>
            <person name="Gomez Garrido J."/>
        </authorList>
    </citation>
    <scope>NUCLEOTIDE SEQUENCE</scope>
</reference>
<dbReference type="Gene3D" id="1.20.5.170">
    <property type="match status" value="1"/>
</dbReference>
<dbReference type="PRINTS" id="PR01248">
    <property type="entry name" value="TYPE1KERATIN"/>
</dbReference>
<dbReference type="GO" id="GO:0005198">
    <property type="term" value="F:structural molecule activity"/>
    <property type="evidence" value="ECO:0007669"/>
    <property type="project" value="InterPro"/>
</dbReference>
<accession>A0AAD1WFW8</accession>
<dbReference type="Proteomes" id="UP001295444">
    <property type="component" value="Chromosome 06"/>
</dbReference>
<evidence type="ECO:0000256" key="3">
    <source>
        <dbReference type="SAM" id="Coils"/>
    </source>
</evidence>
<dbReference type="PANTHER" id="PTHR23239:SF377">
    <property type="entry name" value="KERATIN 34"/>
    <property type="match status" value="1"/>
</dbReference>
<feature type="domain" description="IF rod" evidence="4">
    <location>
        <begin position="119"/>
        <end position="429"/>
    </location>
</feature>
<dbReference type="PROSITE" id="PS51842">
    <property type="entry name" value="IF_ROD_2"/>
    <property type="match status" value="1"/>
</dbReference>
<evidence type="ECO:0000313" key="5">
    <source>
        <dbReference type="EMBL" id="CAH2302575.1"/>
    </source>
</evidence>
<feature type="coiled-coil region" evidence="3">
    <location>
        <begin position="187"/>
        <end position="348"/>
    </location>
</feature>
<evidence type="ECO:0000256" key="1">
    <source>
        <dbReference type="ARBA" id="ARBA00022754"/>
    </source>
</evidence>
<dbReference type="GO" id="GO:0030855">
    <property type="term" value="P:epithelial cell differentiation"/>
    <property type="evidence" value="ECO:0007669"/>
    <property type="project" value="TreeGrafter"/>
</dbReference>
<keyword evidence="1" id="KW-0403">Intermediate filament</keyword>
<evidence type="ECO:0000256" key="2">
    <source>
        <dbReference type="ARBA" id="ARBA00023054"/>
    </source>
</evidence>
<dbReference type="Gene3D" id="1.20.5.500">
    <property type="entry name" value="Single helix bin"/>
    <property type="match status" value="1"/>
</dbReference>
<name>A0AAD1WFW8_PELCU</name>
<dbReference type="EMBL" id="OW240917">
    <property type="protein sequence ID" value="CAH2302575.1"/>
    <property type="molecule type" value="Genomic_DNA"/>
</dbReference>
<proteinExistence type="predicted"/>
<protein>
    <submittedName>
        <fullName evidence="5">Keratin, type I cytoskeletal 19-like</fullName>
    </submittedName>
</protein>
<gene>
    <name evidence="5" type="ORF">PECUL_23A037648</name>
</gene>
<dbReference type="InterPro" id="IPR002957">
    <property type="entry name" value="Keratin_I"/>
</dbReference>
<dbReference type="AlphaFoldDB" id="A0AAD1WFW8"/>
<organism evidence="5 6">
    <name type="scientific">Pelobates cultripes</name>
    <name type="common">Western spadefoot toad</name>
    <dbReference type="NCBI Taxonomy" id="61616"/>
    <lineage>
        <taxon>Eukaryota</taxon>
        <taxon>Metazoa</taxon>
        <taxon>Chordata</taxon>
        <taxon>Craniata</taxon>
        <taxon>Vertebrata</taxon>
        <taxon>Euteleostomi</taxon>
        <taxon>Amphibia</taxon>
        <taxon>Batrachia</taxon>
        <taxon>Anura</taxon>
        <taxon>Pelobatoidea</taxon>
        <taxon>Pelobatidae</taxon>
        <taxon>Pelobates</taxon>
    </lineage>
</organism>
<dbReference type="Pfam" id="PF00038">
    <property type="entry name" value="Filament"/>
    <property type="match status" value="1"/>
</dbReference>
<evidence type="ECO:0000259" key="4">
    <source>
        <dbReference type="PROSITE" id="PS51842"/>
    </source>
</evidence>
<dbReference type="GO" id="GO:0045109">
    <property type="term" value="P:intermediate filament organization"/>
    <property type="evidence" value="ECO:0007669"/>
    <property type="project" value="TreeGrafter"/>
</dbReference>
<dbReference type="GO" id="GO:0005882">
    <property type="term" value="C:intermediate filament"/>
    <property type="evidence" value="ECO:0007669"/>
    <property type="project" value="UniProtKB-KW"/>
</dbReference>
<dbReference type="PANTHER" id="PTHR23239">
    <property type="entry name" value="INTERMEDIATE FILAMENT"/>
    <property type="match status" value="1"/>
</dbReference>
<dbReference type="InterPro" id="IPR039008">
    <property type="entry name" value="IF_rod_dom"/>
</dbReference>
<feature type="coiled-coil region" evidence="3">
    <location>
        <begin position="123"/>
        <end position="157"/>
    </location>
</feature>
<sequence>MRNDVECSPFEPVNRHYYTGVYYPKPYQHNSSPQFRSFNGVYHRINSKPHFNAHGGLDFSSNQFMSSHDPEEHVRPKHSHFNNTRWNGWHNDRLKEDTIRFNGNEAIQLNGKETMHLNGKETMRVLNNRLASYMTEVDSLKEHNAQLEKTIRDEYQKSQADSYPDYSEFYNIVGKIQTKISSVKTDNANLVQQIQSASLAAENFRNKYDEESRMKTTAEEDIYRMQRIVEAVQMESQTLDADIENLLQLIAHLNSEHEEEVNRLGVQLGVRVNVAMDVAPTMALTEALSEVREEYESLLERNLKEAEDIFRSTHSELEHRLFSGKEELQELKEEIIDLKHTAHAMEIKLQTQLQMKSVLETSLEETFENNSVQLTELQSDIDTLQSQLEDVLVYMKDQDEKYGILSDQKTFLEMEIASYRHLIEGSGYV</sequence>
<dbReference type="SUPFAM" id="SSF64593">
    <property type="entry name" value="Intermediate filament protein, coiled coil region"/>
    <property type="match status" value="1"/>
</dbReference>
<dbReference type="SMART" id="SM01391">
    <property type="entry name" value="Filament"/>
    <property type="match status" value="1"/>
</dbReference>
<evidence type="ECO:0000313" key="6">
    <source>
        <dbReference type="Proteomes" id="UP001295444"/>
    </source>
</evidence>
<keyword evidence="2 3" id="KW-0175">Coiled coil</keyword>
<dbReference type="Gene3D" id="1.20.5.1160">
    <property type="entry name" value="Vasodilator-stimulated phosphoprotein"/>
    <property type="match status" value="1"/>
</dbReference>